<dbReference type="InterPro" id="IPR055494">
    <property type="entry name" value="DUF7066"/>
</dbReference>
<comment type="caution">
    <text evidence="6">The sequence shown here is derived from an EMBL/GenBank/DDBJ whole genome shotgun (WGS) entry which is preliminary data.</text>
</comment>
<protein>
    <recommendedName>
        <fullName evidence="5">G-patch domain-containing protein</fullName>
    </recommendedName>
</protein>
<reference evidence="6 7" key="1">
    <citation type="submission" date="2024-04" db="EMBL/GenBank/DDBJ databases">
        <title>Symmetric and asymmetric DNA N6-adenine methylation regulates different biological responses in Mucorales.</title>
        <authorList>
            <consortium name="Lawrence Berkeley National Laboratory"/>
            <person name="Lax C."/>
            <person name="Mondo S.J."/>
            <person name="Osorio-Concepcion M."/>
            <person name="Muszewska A."/>
            <person name="Corrochano-Luque M."/>
            <person name="Gutierrez G."/>
            <person name="Riley R."/>
            <person name="Lipzen A."/>
            <person name="Guo J."/>
            <person name="Hundley H."/>
            <person name="Amirebrahimi M."/>
            <person name="Ng V."/>
            <person name="Lorenzo-Gutierrez D."/>
            <person name="Binder U."/>
            <person name="Yang J."/>
            <person name="Song Y."/>
            <person name="Canovas D."/>
            <person name="Navarro E."/>
            <person name="Freitag M."/>
            <person name="Gabaldon T."/>
            <person name="Grigoriev I.V."/>
            <person name="Corrochano L.M."/>
            <person name="Nicolas F.E."/>
            <person name="Garre V."/>
        </authorList>
    </citation>
    <scope>NUCLEOTIDE SEQUENCE [LARGE SCALE GENOMIC DNA]</scope>
    <source>
        <strain evidence="6 7">L51</strain>
    </source>
</reference>
<dbReference type="PANTHER" id="PTHR13948">
    <property type="entry name" value="RNA-BINDING PROTEIN"/>
    <property type="match status" value="1"/>
</dbReference>
<dbReference type="Pfam" id="PF23217">
    <property type="entry name" value="DUF7066"/>
    <property type="match status" value="1"/>
</dbReference>
<sequence length="333" mass="37993">MFPHKQQQAIKFVIRSKLSEEQVVAPKPTAEKVESASKLSTESALRLEEEFERKRKRAEKDTLVSSKKIHTQLQKWNQKKAELKDPLEDKNSAEIETKSKLSEPSTKESKDSKEETETKQKKAEKEADEEDDAATENKSEKDDDFSDRVMNACLLCQRKFKSGQDLEKHQELSELHKKNLQDPVVIEKARMKKRFVKSEAEKAEERAVEQHYRNRAAERRQAYGQPEKPSLSDSIHRPPPRLRPDERPTQSASVKKALGDDNVGARMLKLMGWRRGEGLGKDGSGIVDPINAERYSQGAGLGTAYAKRDASDGSDSYKDRVKEMARRRFEEGP</sequence>
<feature type="compositionally biased region" description="Basic and acidic residues" evidence="4">
    <location>
        <begin position="196"/>
        <end position="221"/>
    </location>
</feature>
<keyword evidence="2" id="KW-0694">RNA-binding</keyword>
<comment type="subcellular location">
    <subcellularLocation>
        <location evidence="1">Nucleus</location>
    </subcellularLocation>
</comment>
<feature type="compositionally biased region" description="Basic and acidic residues" evidence="4">
    <location>
        <begin position="79"/>
        <end position="125"/>
    </location>
</feature>
<feature type="region of interest" description="Disordered" evidence="4">
    <location>
        <begin position="306"/>
        <end position="333"/>
    </location>
</feature>
<dbReference type="Pfam" id="PF01585">
    <property type="entry name" value="G-patch"/>
    <property type="match status" value="1"/>
</dbReference>
<keyword evidence="7" id="KW-1185">Reference proteome</keyword>
<dbReference type="PROSITE" id="PS50174">
    <property type="entry name" value="G_PATCH"/>
    <property type="match status" value="1"/>
</dbReference>
<evidence type="ECO:0000256" key="1">
    <source>
        <dbReference type="ARBA" id="ARBA00004123"/>
    </source>
</evidence>
<gene>
    <name evidence="6" type="ORF">J3Q64DRAFT_1745296</name>
</gene>
<evidence type="ECO:0000256" key="2">
    <source>
        <dbReference type="ARBA" id="ARBA00022884"/>
    </source>
</evidence>
<name>A0ABR3AY43_PHYBL</name>
<dbReference type="EMBL" id="JBCLYO010000011">
    <property type="protein sequence ID" value="KAL0085056.1"/>
    <property type="molecule type" value="Genomic_DNA"/>
</dbReference>
<feature type="region of interest" description="Disordered" evidence="4">
    <location>
        <begin position="194"/>
        <end position="260"/>
    </location>
</feature>
<feature type="region of interest" description="Disordered" evidence="4">
    <location>
        <begin position="23"/>
        <end position="147"/>
    </location>
</feature>
<dbReference type="PANTHER" id="PTHR13948:SF3">
    <property type="entry name" value="FI21118P1"/>
    <property type="match status" value="1"/>
</dbReference>
<keyword evidence="3" id="KW-0539">Nucleus</keyword>
<feature type="compositionally biased region" description="Basic and acidic residues" evidence="4">
    <location>
        <begin position="45"/>
        <end position="62"/>
    </location>
</feature>
<accession>A0ABR3AY43</accession>
<evidence type="ECO:0000256" key="3">
    <source>
        <dbReference type="ARBA" id="ARBA00023242"/>
    </source>
</evidence>
<evidence type="ECO:0000259" key="5">
    <source>
        <dbReference type="PROSITE" id="PS50174"/>
    </source>
</evidence>
<evidence type="ECO:0000313" key="6">
    <source>
        <dbReference type="EMBL" id="KAL0085056.1"/>
    </source>
</evidence>
<dbReference type="Proteomes" id="UP001448207">
    <property type="component" value="Unassembled WGS sequence"/>
</dbReference>
<dbReference type="InterPro" id="IPR000467">
    <property type="entry name" value="G_patch_dom"/>
</dbReference>
<evidence type="ECO:0000313" key="7">
    <source>
        <dbReference type="Proteomes" id="UP001448207"/>
    </source>
</evidence>
<organism evidence="6 7">
    <name type="scientific">Phycomyces blakesleeanus</name>
    <dbReference type="NCBI Taxonomy" id="4837"/>
    <lineage>
        <taxon>Eukaryota</taxon>
        <taxon>Fungi</taxon>
        <taxon>Fungi incertae sedis</taxon>
        <taxon>Mucoromycota</taxon>
        <taxon>Mucoromycotina</taxon>
        <taxon>Mucoromycetes</taxon>
        <taxon>Mucorales</taxon>
        <taxon>Phycomycetaceae</taxon>
        <taxon>Phycomyces</taxon>
    </lineage>
</organism>
<feature type="domain" description="G-patch" evidence="5">
    <location>
        <begin position="260"/>
        <end position="306"/>
    </location>
</feature>
<dbReference type="SMART" id="SM00443">
    <property type="entry name" value="G_patch"/>
    <property type="match status" value="1"/>
</dbReference>
<proteinExistence type="predicted"/>
<evidence type="ECO:0000256" key="4">
    <source>
        <dbReference type="SAM" id="MobiDB-lite"/>
    </source>
</evidence>